<evidence type="ECO:0000256" key="2">
    <source>
        <dbReference type="ARBA" id="ARBA00023015"/>
    </source>
</evidence>
<organism evidence="9 10">
    <name type="scientific">Pedobacter roseus</name>
    <dbReference type="NCBI Taxonomy" id="336820"/>
    <lineage>
        <taxon>Bacteria</taxon>
        <taxon>Pseudomonadati</taxon>
        <taxon>Bacteroidota</taxon>
        <taxon>Sphingobacteriia</taxon>
        <taxon>Sphingobacteriales</taxon>
        <taxon>Sphingobacteriaceae</taxon>
        <taxon>Pedobacter</taxon>
    </lineage>
</organism>
<evidence type="ECO:0000313" key="10">
    <source>
        <dbReference type="Proteomes" id="UP000515806"/>
    </source>
</evidence>
<dbReference type="InterPro" id="IPR001789">
    <property type="entry name" value="Sig_transdc_resp-reg_receiver"/>
</dbReference>
<comment type="caution">
    <text evidence="5">Lacks conserved residue(s) required for the propagation of feature annotation.</text>
</comment>
<dbReference type="PROSITE" id="PS51063">
    <property type="entry name" value="HTH_CRP_2"/>
    <property type="match status" value="1"/>
</dbReference>
<dbReference type="SMART" id="SM00419">
    <property type="entry name" value="HTH_CRP"/>
    <property type="match status" value="1"/>
</dbReference>
<dbReference type="InterPro" id="IPR000595">
    <property type="entry name" value="cNMP-bd_dom"/>
</dbReference>
<dbReference type="GO" id="GO:0006355">
    <property type="term" value="P:regulation of DNA-templated transcription"/>
    <property type="evidence" value="ECO:0007669"/>
    <property type="project" value="InterPro"/>
</dbReference>
<dbReference type="InterPro" id="IPR011006">
    <property type="entry name" value="CheY-like_superfamily"/>
</dbReference>
<feature type="domain" description="HTH crp-type" evidence="8">
    <location>
        <begin position="277"/>
        <end position="347"/>
    </location>
</feature>
<dbReference type="InterPro" id="IPR014710">
    <property type="entry name" value="RmlC-like_jellyroll"/>
</dbReference>
<dbReference type="Gene3D" id="1.10.10.10">
    <property type="entry name" value="Winged helix-like DNA-binding domain superfamily/Winged helix DNA-binding domain"/>
    <property type="match status" value="1"/>
</dbReference>
<keyword evidence="10" id="KW-1185">Reference proteome</keyword>
<keyword evidence="4" id="KW-0804">Transcription</keyword>
<evidence type="ECO:0000256" key="1">
    <source>
        <dbReference type="ARBA" id="ARBA00022553"/>
    </source>
</evidence>
<dbReference type="InterPro" id="IPR012318">
    <property type="entry name" value="HTH_CRP"/>
</dbReference>
<dbReference type="Pfam" id="PF13545">
    <property type="entry name" value="HTH_Crp_2"/>
    <property type="match status" value="1"/>
</dbReference>
<dbReference type="GO" id="GO:0000160">
    <property type="term" value="P:phosphorelay signal transduction system"/>
    <property type="evidence" value="ECO:0007669"/>
    <property type="project" value="InterPro"/>
</dbReference>
<name>A0A7G9QK52_9SPHI</name>
<sequence length="354" mass="39886">MEGSKILIITEDFDLRTKISEILKIVKYNVKSTDSGRQAIAMMRSDRFDVVICGINVLEIDGFGILSVVNKFSEISSVSFIMLLNEQNHRLAGRAMEMGADGYLASPFDDAALLHQVELRLRKKKFQYENFVRQHNLPASIPDSTFEKHWVRSHFEEKPSRPYQKSQILYHPGERQSFGLHYVVSGKIKTYITDAFGNVMITGICGTGDYFGLQGILLRDENMEAAEAIEDSRITTIPSNDVDGLLSACPQLLSVFVKDLARNLNQRNQRLLETTYYSVRKRVAKALTHLAEVDYNVGANGKLLLPRNDFARIVGVASETLSRVLSDFAKEKLIEKDGHNIIILNKDALKGIKN</sequence>
<evidence type="ECO:0000256" key="4">
    <source>
        <dbReference type="ARBA" id="ARBA00023163"/>
    </source>
</evidence>
<evidence type="ECO:0000256" key="3">
    <source>
        <dbReference type="ARBA" id="ARBA00023125"/>
    </source>
</evidence>
<dbReference type="KEGG" id="proe:H9L23_06450"/>
<dbReference type="Gene3D" id="2.60.120.10">
    <property type="entry name" value="Jelly Rolls"/>
    <property type="match status" value="1"/>
</dbReference>
<dbReference type="PANTHER" id="PTHR44591">
    <property type="entry name" value="STRESS RESPONSE REGULATOR PROTEIN 1"/>
    <property type="match status" value="1"/>
</dbReference>
<dbReference type="PROSITE" id="PS50110">
    <property type="entry name" value="RESPONSE_REGULATORY"/>
    <property type="match status" value="1"/>
</dbReference>
<dbReference type="GO" id="GO:0003677">
    <property type="term" value="F:DNA binding"/>
    <property type="evidence" value="ECO:0007669"/>
    <property type="project" value="UniProtKB-KW"/>
</dbReference>
<proteinExistence type="predicted"/>
<dbReference type="RefSeq" id="WP_187594191.1">
    <property type="nucleotide sequence ID" value="NZ_CP060723.1"/>
</dbReference>
<dbReference type="Pfam" id="PF00027">
    <property type="entry name" value="cNMP_binding"/>
    <property type="match status" value="1"/>
</dbReference>
<dbReference type="CDD" id="cd00038">
    <property type="entry name" value="CAP_ED"/>
    <property type="match status" value="1"/>
</dbReference>
<dbReference type="Proteomes" id="UP000515806">
    <property type="component" value="Chromosome"/>
</dbReference>
<evidence type="ECO:0000256" key="5">
    <source>
        <dbReference type="PROSITE-ProRule" id="PRU00169"/>
    </source>
</evidence>
<gene>
    <name evidence="9" type="ORF">H9L23_06450</name>
</gene>
<accession>A0A7G9QK52</accession>
<dbReference type="EMBL" id="CP060723">
    <property type="protein sequence ID" value="QNN43727.1"/>
    <property type="molecule type" value="Genomic_DNA"/>
</dbReference>
<reference evidence="9 10" key="1">
    <citation type="submission" date="2020-08" db="EMBL/GenBank/DDBJ databases">
        <title>Genome sequence of Pedobacter roseus KACC 11594T.</title>
        <authorList>
            <person name="Hyun D.-W."/>
            <person name="Bae J.-W."/>
        </authorList>
    </citation>
    <scope>NUCLEOTIDE SEQUENCE [LARGE SCALE GENOMIC DNA]</scope>
    <source>
        <strain evidence="9 10">KACC 11594</strain>
    </source>
</reference>
<dbReference type="Gene3D" id="3.40.50.2300">
    <property type="match status" value="1"/>
</dbReference>
<evidence type="ECO:0000259" key="6">
    <source>
        <dbReference type="PROSITE" id="PS50042"/>
    </source>
</evidence>
<dbReference type="InterPro" id="IPR036390">
    <property type="entry name" value="WH_DNA-bd_sf"/>
</dbReference>
<dbReference type="Pfam" id="PF00072">
    <property type="entry name" value="Response_reg"/>
    <property type="match status" value="1"/>
</dbReference>
<keyword evidence="1" id="KW-0597">Phosphoprotein</keyword>
<protein>
    <submittedName>
        <fullName evidence="9">Response regulator</fullName>
    </submittedName>
</protein>
<dbReference type="InterPro" id="IPR050595">
    <property type="entry name" value="Bact_response_regulator"/>
</dbReference>
<dbReference type="PROSITE" id="PS50042">
    <property type="entry name" value="CNMP_BINDING_3"/>
    <property type="match status" value="1"/>
</dbReference>
<feature type="domain" description="Response regulatory" evidence="7">
    <location>
        <begin position="5"/>
        <end position="121"/>
    </location>
</feature>
<evidence type="ECO:0000259" key="7">
    <source>
        <dbReference type="PROSITE" id="PS50110"/>
    </source>
</evidence>
<dbReference type="PANTHER" id="PTHR44591:SF3">
    <property type="entry name" value="RESPONSE REGULATORY DOMAIN-CONTAINING PROTEIN"/>
    <property type="match status" value="1"/>
</dbReference>
<evidence type="ECO:0000259" key="8">
    <source>
        <dbReference type="PROSITE" id="PS51063"/>
    </source>
</evidence>
<feature type="domain" description="Cyclic nucleotide-binding" evidence="6">
    <location>
        <begin position="180"/>
        <end position="263"/>
    </location>
</feature>
<dbReference type="SUPFAM" id="SSF52172">
    <property type="entry name" value="CheY-like"/>
    <property type="match status" value="1"/>
</dbReference>
<dbReference type="SMART" id="SM00448">
    <property type="entry name" value="REC"/>
    <property type="match status" value="1"/>
</dbReference>
<dbReference type="SUPFAM" id="SSF51206">
    <property type="entry name" value="cAMP-binding domain-like"/>
    <property type="match status" value="1"/>
</dbReference>
<dbReference type="SMART" id="SM00100">
    <property type="entry name" value="cNMP"/>
    <property type="match status" value="1"/>
</dbReference>
<keyword evidence="3" id="KW-0238">DNA-binding</keyword>
<dbReference type="InterPro" id="IPR018490">
    <property type="entry name" value="cNMP-bd_dom_sf"/>
</dbReference>
<keyword evidence="2" id="KW-0805">Transcription regulation</keyword>
<dbReference type="SUPFAM" id="SSF46785">
    <property type="entry name" value="Winged helix' DNA-binding domain"/>
    <property type="match status" value="1"/>
</dbReference>
<dbReference type="AlphaFoldDB" id="A0A7G9QK52"/>
<dbReference type="InterPro" id="IPR036388">
    <property type="entry name" value="WH-like_DNA-bd_sf"/>
</dbReference>
<dbReference type="CDD" id="cd00156">
    <property type="entry name" value="REC"/>
    <property type="match status" value="1"/>
</dbReference>
<evidence type="ECO:0000313" key="9">
    <source>
        <dbReference type="EMBL" id="QNN43727.1"/>
    </source>
</evidence>